<dbReference type="SUPFAM" id="SSF102588">
    <property type="entry name" value="LmbE-like"/>
    <property type="match status" value="1"/>
</dbReference>
<keyword evidence="1" id="KW-0862">Zinc</keyword>
<accession>A0ABN3JVM3</accession>
<evidence type="ECO:0000256" key="1">
    <source>
        <dbReference type="ARBA" id="ARBA00022833"/>
    </source>
</evidence>
<protein>
    <submittedName>
        <fullName evidence="3">PIG-L family deacetylase</fullName>
    </submittedName>
</protein>
<name>A0ABN3JVM3_9ACTN</name>
<dbReference type="PANTHER" id="PTHR12993:SF26">
    <property type="entry name" value="1D-MYO-INOSITOL 2-ACETAMIDO-2-DEOXY-ALPHA-D-GLUCOPYRANOSIDE DEACETYLASE"/>
    <property type="match status" value="1"/>
</dbReference>
<dbReference type="Pfam" id="PF02585">
    <property type="entry name" value="PIG-L"/>
    <property type="match status" value="1"/>
</dbReference>
<comment type="caution">
    <text evidence="3">The sequence shown here is derived from an EMBL/GenBank/DDBJ whole genome shotgun (WGS) entry which is preliminary data.</text>
</comment>
<evidence type="ECO:0000256" key="2">
    <source>
        <dbReference type="SAM" id="MobiDB-lite"/>
    </source>
</evidence>
<sequence length="289" mass="30768">MLTGGTMARLAAEGHRVVLVVAASAHAPVDLDAPVPGRLRTDVLDASAHVLGCARVVLLGYEDSGPDGAALGGFSRTKVDLAAAELAELLREEDADLLTVYDPAGGYGHPDHVQVHRVGIRAAELAGTPVVLEATVDRDLLVRALRPIALLGVLPRALVHGLRAASSARTVGLENAYASRGEITHRVRVRKYSRAKRAVMAAHVRHRLCGDSVCTFTTLSWLPRSVFRLVLGTEWFVRRDLPPGTVLEHPLDMWPVPAAPPRRAETPAPPPLPPATPAPQPVSPQSVVS</sequence>
<feature type="compositionally biased region" description="Pro residues" evidence="2">
    <location>
        <begin position="267"/>
        <end position="282"/>
    </location>
</feature>
<evidence type="ECO:0000313" key="4">
    <source>
        <dbReference type="Proteomes" id="UP001501231"/>
    </source>
</evidence>
<dbReference type="EMBL" id="BAAARW010000026">
    <property type="protein sequence ID" value="GAA2441541.1"/>
    <property type="molecule type" value="Genomic_DNA"/>
</dbReference>
<evidence type="ECO:0000313" key="3">
    <source>
        <dbReference type="EMBL" id="GAA2441541.1"/>
    </source>
</evidence>
<dbReference type="InterPro" id="IPR024078">
    <property type="entry name" value="LmbE-like_dom_sf"/>
</dbReference>
<feature type="region of interest" description="Disordered" evidence="2">
    <location>
        <begin position="256"/>
        <end position="289"/>
    </location>
</feature>
<dbReference type="Proteomes" id="UP001501231">
    <property type="component" value="Unassembled WGS sequence"/>
</dbReference>
<reference evidence="3 4" key="1">
    <citation type="journal article" date="2019" name="Int. J. Syst. Evol. Microbiol.">
        <title>The Global Catalogue of Microorganisms (GCM) 10K type strain sequencing project: providing services to taxonomists for standard genome sequencing and annotation.</title>
        <authorList>
            <consortium name="The Broad Institute Genomics Platform"/>
            <consortium name="The Broad Institute Genome Sequencing Center for Infectious Disease"/>
            <person name="Wu L."/>
            <person name="Ma J."/>
        </authorList>
    </citation>
    <scope>NUCLEOTIDE SEQUENCE [LARGE SCALE GENOMIC DNA]</scope>
    <source>
        <strain evidence="3 4">JCM 3325</strain>
    </source>
</reference>
<organism evidence="3 4">
    <name type="scientific">Actinomadura vinacea</name>
    <dbReference type="NCBI Taxonomy" id="115336"/>
    <lineage>
        <taxon>Bacteria</taxon>
        <taxon>Bacillati</taxon>
        <taxon>Actinomycetota</taxon>
        <taxon>Actinomycetes</taxon>
        <taxon>Streptosporangiales</taxon>
        <taxon>Thermomonosporaceae</taxon>
        <taxon>Actinomadura</taxon>
    </lineage>
</organism>
<dbReference type="InterPro" id="IPR003737">
    <property type="entry name" value="GlcNAc_PI_deacetylase-related"/>
</dbReference>
<gene>
    <name evidence="3" type="ORF">GCM10010191_67210</name>
</gene>
<keyword evidence="4" id="KW-1185">Reference proteome</keyword>
<dbReference type="Gene3D" id="3.40.50.10320">
    <property type="entry name" value="LmbE-like"/>
    <property type="match status" value="1"/>
</dbReference>
<dbReference type="PANTHER" id="PTHR12993">
    <property type="entry name" value="N-ACETYLGLUCOSAMINYL-PHOSPHATIDYLINOSITOL DE-N-ACETYLASE-RELATED"/>
    <property type="match status" value="1"/>
</dbReference>
<proteinExistence type="predicted"/>